<comment type="similarity">
    <text evidence="3">Belongs to the CD36 family.</text>
</comment>
<organism evidence="15 16">
    <name type="scientific">Allacma fusca</name>
    <dbReference type="NCBI Taxonomy" id="39272"/>
    <lineage>
        <taxon>Eukaryota</taxon>
        <taxon>Metazoa</taxon>
        <taxon>Ecdysozoa</taxon>
        <taxon>Arthropoda</taxon>
        <taxon>Hexapoda</taxon>
        <taxon>Collembola</taxon>
        <taxon>Symphypleona</taxon>
        <taxon>Sminthuridae</taxon>
        <taxon>Allacma</taxon>
    </lineage>
</organism>
<keyword evidence="7 14" id="KW-0472">Membrane</keyword>
<feature type="region of interest" description="Disordered" evidence="13">
    <location>
        <begin position="403"/>
        <end position="422"/>
    </location>
</feature>
<accession>A0A8J2NJT6</accession>
<dbReference type="AlphaFoldDB" id="A0A8J2NJT6"/>
<dbReference type="GO" id="GO:0005044">
    <property type="term" value="F:scavenger receptor activity"/>
    <property type="evidence" value="ECO:0007669"/>
    <property type="project" value="TreeGrafter"/>
</dbReference>
<evidence type="ECO:0000256" key="4">
    <source>
        <dbReference type="ARBA" id="ARBA00022475"/>
    </source>
</evidence>
<dbReference type="GO" id="GO:0005901">
    <property type="term" value="C:caveola"/>
    <property type="evidence" value="ECO:0007669"/>
    <property type="project" value="UniProtKB-SubCell"/>
</dbReference>
<evidence type="ECO:0000256" key="10">
    <source>
        <dbReference type="ARBA" id="ARBA00023180"/>
    </source>
</evidence>
<reference evidence="15" key="1">
    <citation type="submission" date="2021-06" db="EMBL/GenBank/DDBJ databases">
        <authorList>
            <person name="Hodson N. C."/>
            <person name="Mongue J. A."/>
            <person name="Jaron S. K."/>
        </authorList>
    </citation>
    <scope>NUCLEOTIDE SEQUENCE</scope>
</reference>
<evidence type="ECO:0000256" key="7">
    <source>
        <dbReference type="ARBA" id="ARBA00023136"/>
    </source>
</evidence>
<keyword evidence="9" id="KW-0675">Receptor</keyword>
<evidence type="ECO:0000256" key="14">
    <source>
        <dbReference type="SAM" id="Phobius"/>
    </source>
</evidence>
<evidence type="ECO:0000256" key="1">
    <source>
        <dbReference type="ARBA" id="ARBA00004189"/>
    </source>
</evidence>
<evidence type="ECO:0000256" key="9">
    <source>
        <dbReference type="ARBA" id="ARBA00023170"/>
    </source>
</evidence>
<gene>
    <name evidence="15" type="ORF">AFUS01_LOCUS4933</name>
</gene>
<dbReference type="PANTHER" id="PTHR11923">
    <property type="entry name" value="SCAVENGER RECEPTOR CLASS B TYPE-1 SR-B1"/>
    <property type="match status" value="1"/>
</dbReference>
<evidence type="ECO:0000313" key="15">
    <source>
        <dbReference type="EMBL" id="CAG7709953.1"/>
    </source>
</evidence>
<dbReference type="GO" id="GO:0005737">
    <property type="term" value="C:cytoplasm"/>
    <property type="evidence" value="ECO:0007669"/>
    <property type="project" value="TreeGrafter"/>
</dbReference>
<comment type="caution">
    <text evidence="15">The sequence shown here is derived from an EMBL/GenBank/DDBJ whole genome shotgun (WGS) entry which is preliminary data.</text>
</comment>
<dbReference type="Pfam" id="PF01130">
    <property type="entry name" value="CD36"/>
    <property type="match status" value="1"/>
</dbReference>
<dbReference type="PANTHER" id="PTHR11923:SF110">
    <property type="entry name" value="SCAVENGER RECEPTOR CLASS B MEMBER 1"/>
    <property type="match status" value="1"/>
</dbReference>
<dbReference type="InterPro" id="IPR002159">
    <property type="entry name" value="CD36_fam"/>
</dbReference>
<comment type="subcellular location">
    <subcellularLocation>
        <location evidence="2">Cell membrane</location>
        <topology evidence="2">Multi-pass membrane protein</topology>
    </subcellularLocation>
    <subcellularLocation>
        <location evidence="1">Membrane</location>
        <location evidence="1">Caveola</location>
        <topology evidence="1">Multi-pass membrane protein</topology>
    </subcellularLocation>
</comment>
<evidence type="ECO:0000256" key="11">
    <source>
        <dbReference type="ARBA" id="ARBA00040821"/>
    </source>
</evidence>
<name>A0A8J2NJT6_9HEXA</name>
<evidence type="ECO:0000256" key="6">
    <source>
        <dbReference type="ARBA" id="ARBA00022989"/>
    </source>
</evidence>
<sequence>RQLREDWEKVDLQINSDDDTVRYRMTKTYIFQPHLSNGTEQDRLIFVNAILVATSAMANELIEDDFLITQMDGMLSNKGETLTKTCTIRELVFDGVSIQTYVDLFSNPLIQDMTAELGLSIPENLKDGKFAFFKDKNGTDDGWFVVRSGLTESKDVAKIVSYNGNRVMPYWRGDACNTLNGTDGTFFPPGITKDAIVHIFAPQMCRSFEMEFHSESVTHGMDTFRFVASLRNWMAPKSNPNNWCFCQVKKNQTELKSCVNDGVFNLAPCVFGAPILLSQPHFYGAEEWIQKSVEGLQPDFDKHMTIMEFHPLTGTPVDAKGRMQLSIELFPYESMSLFENVQHAVIPIVWIEEGTTLQGKELAGLRFLEGFQNGFSYAKFLFMFVGIMMVVFGVVIVKGKRKRKPEPGEEKTADFGSTFTYD</sequence>
<evidence type="ECO:0000256" key="5">
    <source>
        <dbReference type="ARBA" id="ARBA00022692"/>
    </source>
</evidence>
<dbReference type="Proteomes" id="UP000708208">
    <property type="component" value="Unassembled WGS sequence"/>
</dbReference>
<proteinExistence type="inferred from homology"/>
<protein>
    <recommendedName>
        <fullName evidence="11">Scavenger receptor class B member 1</fullName>
    </recommendedName>
    <alternativeName>
        <fullName evidence="12">SR-BI</fullName>
    </alternativeName>
</protein>
<keyword evidence="8" id="KW-1015">Disulfide bond</keyword>
<feature type="non-terminal residue" evidence="15">
    <location>
        <position position="1"/>
    </location>
</feature>
<evidence type="ECO:0000256" key="3">
    <source>
        <dbReference type="ARBA" id="ARBA00010532"/>
    </source>
</evidence>
<evidence type="ECO:0000313" key="16">
    <source>
        <dbReference type="Proteomes" id="UP000708208"/>
    </source>
</evidence>
<evidence type="ECO:0000256" key="13">
    <source>
        <dbReference type="SAM" id="MobiDB-lite"/>
    </source>
</evidence>
<dbReference type="EMBL" id="CAJVCH010031210">
    <property type="protein sequence ID" value="CAG7709953.1"/>
    <property type="molecule type" value="Genomic_DNA"/>
</dbReference>
<keyword evidence="6 14" id="KW-1133">Transmembrane helix</keyword>
<evidence type="ECO:0000256" key="12">
    <source>
        <dbReference type="ARBA" id="ARBA00042244"/>
    </source>
</evidence>
<evidence type="ECO:0000256" key="8">
    <source>
        <dbReference type="ARBA" id="ARBA00023157"/>
    </source>
</evidence>
<keyword evidence="10" id="KW-0325">Glycoprotein</keyword>
<keyword evidence="4" id="KW-1003">Cell membrane</keyword>
<dbReference type="OrthoDB" id="10024078at2759"/>
<keyword evidence="16" id="KW-1185">Reference proteome</keyword>
<evidence type="ECO:0000256" key="2">
    <source>
        <dbReference type="ARBA" id="ARBA00004651"/>
    </source>
</evidence>
<feature type="transmembrane region" description="Helical" evidence="14">
    <location>
        <begin position="377"/>
        <end position="397"/>
    </location>
</feature>
<keyword evidence="5 14" id="KW-0812">Transmembrane</keyword>